<gene>
    <name evidence="4" type="ORF">UFOPK4061_01308</name>
</gene>
<dbReference type="InterPro" id="IPR001544">
    <property type="entry name" value="Aminotrans_IV"/>
</dbReference>
<dbReference type="GO" id="GO:0005829">
    <property type="term" value="C:cytosol"/>
    <property type="evidence" value="ECO:0007669"/>
    <property type="project" value="TreeGrafter"/>
</dbReference>
<dbReference type="Gene3D" id="3.20.10.10">
    <property type="entry name" value="D-amino Acid Aminotransferase, subunit A, domain 2"/>
    <property type="match status" value="1"/>
</dbReference>
<dbReference type="InterPro" id="IPR043131">
    <property type="entry name" value="BCAT-like_N"/>
</dbReference>
<dbReference type="InterPro" id="IPR050571">
    <property type="entry name" value="Class-IV_PLP-Dep_Aminotrnsfr"/>
</dbReference>
<dbReference type="InterPro" id="IPR036038">
    <property type="entry name" value="Aminotransferase-like"/>
</dbReference>
<dbReference type="AlphaFoldDB" id="A0A6J7QUQ9"/>
<comment type="cofactor">
    <cofactor evidence="1">
        <name>pyridoxal 5'-phosphate</name>
        <dbReference type="ChEBI" id="CHEBI:597326"/>
    </cofactor>
</comment>
<evidence type="ECO:0000256" key="1">
    <source>
        <dbReference type="ARBA" id="ARBA00001933"/>
    </source>
</evidence>
<dbReference type="InterPro" id="IPR018300">
    <property type="entry name" value="Aminotrans_IV_CS"/>
</dbReference>
<evidence type="ECO:0000313" key="4">
    <source>
        <dbReference type="EMBL" id="CAB5019533.1"/>
    </source>
</evidence>
<reference evidence="4" key="1">
    <citation type="submission" date="2020-05" db="EMBL/GenBank/DDBJ databases">
        <authorList>
            <person name="Chiriac C."/>
            <person name="Salcher M."/>
            <person name="Ghai R."/>
            <person name="Kavagutti S V."/>
        </authorList>
    </citation>
    <scope>NUCLEOTIDE SEQUENCE</scope>
</reference>
<accession>A0A6J7QUQ9</accession>
<dbReference type="GO" id="GO:0046394">
    <property type="term" value="P:carboxylic acid biosynthetic process"/>
    <property type="evidence" value="ECO:0007669"/>
    <property type="project" value="UniProtKB-ARBA"/>
</dbReference>
<dbReference type="GO" id="GO:0003824">
    <property type="term" value="F:catalytic activity"/>
    <property type="evidence" value="ECO:0007669"/>
    <property type="project" value="InterPro"/>
</dbReference>
<proteinExistence type="inferred from homology"/>
<dbReference type="Pfam" id="PF01063">
    <property type="entry name" value="Aminotran_4"/>
    <property type="match status" value="1"/>
</dbReference>
<dbReference type="PANTHER" id="PTHR42743">
    <property type="entry name" value="AMINO-ACID AMINOTRANSFERASE"/>
    <property type="match status" value="1"/>
</dbReference>
<protein>
    <submittedName>
        <fullName evidence="4">Unannotated protein</fullName>
    </submittedName>
</protein>
<dbReference type="PROSITE" id="PS00770">
    <property type="entry name" value="AA_TRANSFER_CLASS_4"/>
    <property type="match status" value="1"/>
</dbReference>
<evidence type="ECO:0000256" key="3">
    <source>
        <dbReference type="ARBA" id="ARBA00022898"/>
    </source>
</evidence>
<dbReference type="EMBL" id="CAFBPD010000241">
    <property type="protein sequence ID" value="CAB5019533.1"/>
    <property type="molecule type" value="Genomic_DNA"/>
</dbReference>
<dbReference type="PANTHER" id="PTHR42743:SF11">
    <property type="entry name" value="AMINODEOXYCHORISMATE LYASE"/>
    <property type="match status" value="1"/>
</dbReference>
<dbReference type="InterPro" id="IPR043132">
    <property type="entry name" value="BCAT-like_C"/>
</dbReference>
<evidence type="ECO:0000256" key="2">
    <source>
        <dbReference type="ARBA" id="ARBA00009320"/>
    </source>
</evidence>
<name>A0A6J7QUQ9_9ZZZZ</name>
<dbReference type="SUPFAM" id="SSF56752">
    <property type="entry name" value="D-aminoacid aminotransferase-like PLP-dependent enzymes"/>
    <property type="match status" value="1"/>
</dbReference>
<sequence>MMIWVGDRELGSIVPGDEALVSVLDHGFTVADGVFETLRVAHGQPFALTRHLERLARSSAALGLQAPDEGVVRDAVGEVLFANAPIIGNGGRLRITYTAGVSPLGSDRGHALPSLIVAVVASTPWPDATTICTVPWVRNERSPIAGVKSTSYAENVVALRYAHDRGASEAVLANTRDELCEGTGTNVFVVIDGRILTPPLASGCLAGITRGLVIEWFGAIEESLPYEALQHADEVFLASSTRDVHPVVRVDERTWAEPGLISGRLREEFIARSAVNIDP</sequence>
<organism evidence="4">
    <name type="scientific">freshwater metagenome</name>
    <dbReference type="NCBI Taxonomy" id="449393"/>
    <lineage>
        <taxon>unclassified sequences</taxon>
        <taxon>metagenomes</taxon>
        <taxon>ecological metagenomes</taxon>
    </lineage>
</organism>
<keyword evidence="3" id="KW-0663">Pyridoxal phosphate</keyword>
<comment type="similarity">
    <text evidence="2">Belongs to the class-IV pyridoxal-phosphate-dependent aminotransferase family.</text>
</comment>
<dbReference type="Gene3D" id="3.30.470.10">
    <property type="match status" value="1"/>
</dbReference>